<comment type="similarity">
    <text evidence="2 7">Belongs to the glycosyl hydrolase 20 family.</text>
</comment>
<evidence type="ECO:0000256" key="2">
    <source>
        <dbReference type="ARBA" id="ARBA00006285"/>
    </source>
</evidence>
<keyword evidence="6 7" id="KW-0326">Glycosidase</keyword>
<organism evidence="12 13">
    <name type="scientific">Portunus trituberculatus</name>
    <name type="common">Swimming crab</name>
    <name type="synonym">Neptunus trituberculatus</name>
    <dbReference type="NCBI Taxonomy" id="210409"/>
    <lineage>
        <taxon>Eukaryota</taxon>
        <taxon>Metazoa</taxon>
        <taxon>Ecdysozoa</taxon>
        <taxon>Arthropoda</taxon>
        <taxon>Crustacea</taxon>
        <taxon>Multicrustacea</taxon>
        <taxon>Malacostraca</taxon>
        <taxon>Eumalacostraca</taxon>
        <taxon>Eucarida</taxon>
        <taxon>Decapoda</taxon>
        <taxon>Pleocyemata</taxon>
        <taxon>Brachyura</taxon>
        <taxon>Eubrachyura</taxon>
        <taxon>Portunoidea</taxon>
        <taxon>Portunidae</taxon>
        <taxon>Portuninae</taxon>
        <taxon>Portunus</taxon>
    </lineage>
</organism>
<dbReference type="PRINTS" id="PR00738">
    <property type="entry name" value="GLHYDRLASE20"/>
</dbReference>
<dbReference type="OrthoDB" id="428480at2759"/>
<dbReference type="Gene3D" id="3.20.20.80">
    <property type="entry name" value="Glycosidases"/>
    <property type="match status" value="1"/>
</dbReference>
<evidence type="ECO:0000313" key="12">
    <source>
        <dbReference type="EMBL" id="MPC14659.1"/>
    </source>
</evidence>
<evidence type="ECO:0000259" key="10">
    <source>
        <dbReference type="Pfam" id="PF00728"/>
    </source>
</evidence>
<dbReference type="InterPro" id="IPR017853">
    <property type="entry name" value="GH"/>
</dbReference>
<feature type="signal peptide" evidence="9">
    <location>
        <begin position="1"/>
        <end position="26"/>
    </location>
</feature>
<keyword evidence="5" id="KW-0325">Glycoprotein</keyword>
<dbReference type="PANTHER" id="PTHR22600">
    <property type="entry name" value="BETA-HEXOSAMINIDASE"/>
    <property type="match status" value="1"/>
</dbReference>
<comment type="catalytic activity">
    <reaction evidence="1 7">
        <text>Hydrolysis of terminal non-reducing N-acetyl-D-hexosamine residues in N-acetyl-beta-D-hexosaminides.</text>
        <dbReference type="EC" id="3.2.1.52"/>
    </reaction>
</comment>
<dbReference type="GO" id="GO:0005886">
    <property type="term" value="C:plasma membrane"/>
    <property type="evidence" value="ECO:0007669"/>
    <property type="project" value="TreeGrafter"/>
</dbReference>
<evidence type="ECO:0000256" key="1">
    <source>
        <dbReference type="ARBA" id="ARBA00001231"/>
    </source>
</evidence>
<feature type="active site" description="Proton donor" evidence="8">
    <location>
        <position position="389"/>
    </location>
</feature>
<dbReference type="InterPro" id="IPR025705">
    <property type="entry name" value="Beta_hexosaminidase_sua/sub"/>
</dbReference>
<dbReference type="GO" id="GO:0016231">
    <property type="term" value="F:beta-N-acetylglucosaminidase activity"/>
    <property type="evidence" value="ECO:0007669"/>
    <property type="project" value="TreeGrafter"/>
</dbReference>
<evidence type="ECO:0000256" key="6">
    <source>
        <dbReference type="ARBA" id="ARBA00023295"/>
    </source>
</evidence>
<evidence type="ECO:0000256" key="7">
    <source>
        <dbReference type="PIRNR" id="PIRNR001093"/>
    </source>
</evidence>
<evidence type="ECO:0000256" key="4">
    <source>
        <dbReference type="ARBA" id="ARBA00022801"/>
    </source>
</evidence>
<reference evidence="12 13" key="1">
    <citation type="submission" date="2019-05" db="EMBL/GenBank/DDBJ databases">
        <title>Another draft genome of Portunus trituberculatus and its Hox gene families provides insights of decapod evolution.</title>
        <authorList>
            <person name="Jeong J.-H."/>
            <person name="Song I."/>
            <person name="Kim S."/>
            <person name="Choi T."/>
            <person name="Kim D."/>
            <person name="Ryu S."/>
            <person name="Kim W."/>
        </authorList>
    </citation>
    <scope>NUCLEOTIDE SEQUENCE [LARGE SCALE GENOMIC DNA]</scope>
    <source>
        <tissue evidence="12">Muscle</tissue>
    </source>
</reference>
<evidence type="ECO:0000256" key="5">
    <source>
        <dbReference type="ARBA" id="ARBA00023180"/>
    </source>
</evidence>
<dbReference type="SUPFAM" id="SSF51445">
    <property type="entry name" value="(Trans)glycosidases"/>
    <property type="match status" value="1"/>
</dbReference>
<evidence type="ECO:0000256" key="9">
    <source>
        <dbReference type="SAM" id="SignalP"/>
    </source>
</evidence>
<dbReference type="SUPFAM" id="SSF55545">
    <property type="entry name" value="beta-N-acetylhexosaminidase-like domain"/>
    <property type="match status" value="1"/>
</dbReference>
<dbReference type="InterPro" id="IPR029018">
    <property type="entry name" value="Hex-like_dom2"/>
</dbReference>
<feature type="domain" description="Beta-hexosaminidase eukaryotic type N-terminal" evidence="11">
    <location>
        <begin position="74"/>
        <end position="201"/>
    </location>
</feature>
<comment type="caution">
    <text evidence="12">The sequence shown here is derived from an EMBL/GenBank/DDBJ whole genome shotgun (WGS) entry which is preliminary data.</text>
</comment>
<dbReference type="Proteomes" id="UP000324222">
    <property type="component" value="Unassembled WGS sequence"/>
</dbReference>
<protein>
    <recommendedName>
        <fullName evidence="7">Beta-hexosaminidase</fullName>
        <ecNumber evidence="7">3.2.1.52</ecNumber>
    </recommendedName>
</protein>
<evidence type="ECO:0000259" key="11">
    <source>
        <dbReference type="Pfam" id="PF14845"/>
    </source>
</evidence>
<dbReference type="CDD" id="cd06562">
    <property type="entry name" value="GH20_HexA_HexB-like"/>
    <property type="match status" value="1"/>
</dbReference>
<accession>A0A5B7CZ84</accession>
<evidence type="ECO:0000256" key="8">
    <source>
        <dbReference type="PIRSR" id="PIRSR001093-1"/>
    </source>
</evidence>
<keyword evidence="13" id="KW-1185">Reference proteome</keyword>
<gene>
    <name evidence="12" type="primary">HEXC_7</name>
    <name evidence="12" type="ORF">E2C01_007429</name>
</gene>
<feature type="chain" id="PRO_5022896887" description="Beta-hexosaminidase" evidence="9">
    <location>
        <begin position="27"/>
        <end position="621"/>
    </location>
</feature>
<dbReference type="AlphaFoldDB" id="A0A5B7CZ84"/>
<dbReference type="GO" id="GO:0030203">
    <property type="term" value="P:glycosaminoglycan metabolic process"/>
    <property type="evidence" value="ECO:0007669"/>
    <property type="project" value="TreeGrafter"/>
</dbReference>
<sequence length="621" mass="69869">MSGRMRIVVVVANLAVLCLPTNHTLAASEGDFRMPSPWAWRCVSGRCVKEDSSGQVGLTTFNMCKLTCSTEGMLWPRPVSAIIGDQVTPFLPWMMRLQPICQGEVCNLLREAYDIFTDTLHRYHPHYANGKAPWTGPWDATTELQVLQLDVTVASNDTILTLDTDESYDLTVTIGTDLISVIVIAPTYFGARHALETLSQLVEYHETADALMIVPAMVSDGPAFPYRGLLLDTSRNFVSVGALERTLDAMAACKLNTLHWHITDSHSFPLFLDSLPNMAYYGAYSARQVYTPAQVRNLMKYAQVRGVRLLPELDAPAHVGNGWQWGDKEGLGQLAVCVNQEPWQSYCVEPPCGQLNLANPNMYDVLGQIYKELVQLFSPLELFHFGGDEVNLNCWNTTEEIFNFMVDNGYGTNESDYYHQWAVFQGRALELLHEAAGGRDVPGVLWTSHLTKPEYLEYLNPSQYIIQIWTKKNDSSINNLLSRGYRVIFSNYDAWYLDCGMGAWVGEGNNWCSPYKGWQTVYDNSPHDIAFTETGSPHTDLILGGEAALWTEQLWPRGAAIAERLWTNPVTNWKAAEIRFINHRQRMVQRGVQAERIQPQWCHQNEGLCYLSEPLLGCGGT</sequence>
<keyword evidence="3 9" id="KW-0732">Signal</keyword>
<dbReference type="InterPro" id="IPR029019">
    <property type="entry name" value="HEX_eukaryotic_N"/>
</dbReference>
<dbReference type="FunFam" id="3.20.20.80:FF:000063">
    <property type="entry name" value="Beta-hexosaminidase"/>
    <property type="match status" value="1"/>
</dbReference>
<dbReference type="Pfam" id="PF00728">
    <property type="entry name" value="Glyco_hydro_20"/>
    <property type="match status" value="1"/>
</dbReference>
<dbReference type="PIRSF" id="PIRSF001093">
    <property type="entry name" value="B-hxosamndse_ab_euk"/>
    <property type="match status" value="1"/>
</dbReference>
<feature type="domain" description="Glycoside hydrolase family 20 catalytic" evidence="10">
    <location>
        <begin position="224"/>
        <end position="568"/>
    </location>
</feature>
<dbReference type="PANTHER" id="PTHR22600:SF26">
    <property type="entry name" value="BETA-N-ACETYLHEXOSAMINIDASE"/>
    <property type="match status" value="1"/>
</dbReference>
<evidence type="ECO:0000256" key="3">
    <source>
        <dbReference type="ARBA" id="ARBA00022729"/>
    </source>
</evidence>
<keyword evidence="4 7" id="KW-0378">Hydrolase</keyword>
<dbReference type="Pfam" id="PF14845">
    <property type="entry name" value="Glycohydro_20b2"/>
    <property type="match status" value="1"/>
</dbReference>
<dbReference type="GO" id="GO:0005975">
    <property type="term" value="P:carbohydrate metabolic process"/>
    <property type="evidence" value="ECO:0007669"/>
    <property type="project" value="InterPro"/>
</dbReference>
<name>A0A5B7CZ84_PORTR</name>
<dbReference type="EC" id="3.2.1.52" evidence="7"/>
<evidence type="ECO:0000313" key="13">
    <source>
        <dbReference type="Proteomes" id="UP000324222"/>
    </source>
</evidence>
<dbReference type="InterPro" id="IPR015883">
    <property type="entry name" value="Glyco_hydro_20_cat"/>
</dbReference>
<dbReference type="EMBL" id="VSRR010000370">
    <property type="protein sequence ID" value="MPC14659.1"/>
    <property type="molecule type" value="Genomic_DNA"/>
</dbReference>
<dbReference type="Gene3D" id="3.30.379.10">
    <property type="entry name" value="Chitobiase/beta-hexosaminidase domain 2-like"/>
    <property type="match status" value="1"/>
</dbReference>
<proteinExistence type="inferred from homology"/>